<protein>
    <submittedName>
        <fullName evidence="6">Alpha-mannosidase</fullName>
    </submittedName>
</protein>
<dbReference type="Gene3D" id="1.20.1270.50">
    <property type="entry name" value="Glycoside hydrolase family 38, central domain"/>
    <property type="match status" value="1"/>
</dbReference>
<dbReference type="AlphaFoldDB" id="A0A078LIL0"/>
<dbReference type="GO" id="GO:0006013">
    <property type="term" value="P:mannose metabolic process"/>
    <property type="evidence" value="ECO:0007669"/>
    <property type="project" value="InterPro"/>
</dbReference>
<dbReference type="Gene3D" id="2.70.98.30">
    <property type="entry name" value="Golgi alpha-mannosidase II, domain 4"/>
    <property type="match status" value="1"/>
</dbReference>
<proteinExistence type="inferred from homology"/>
<dbReference type="GO" id="GO:0046872">
    <property type="term" value="F:metal ion binding"/>
    <property type="evidence" value="ECO:0007669"/>
    <property type="project" value="UniProtKB-KW"/>
</dbReference>
<name>A0A078LIL0_CITKO</name>
<evidence type="ECO:0000256" key="3">
    <source>
        <dbReference type="ARBA" id="ARBA00022801"/>
    </source>
</evidence>
<reference evidence="6" key="1">
    <citation type="submission" date="2014-06" db="EMBL/GenBank/DDBJ databases">
        <authorList>
            <person name="Urmite Genomes Urmite Genomes"/>
        </authorList>
    </citation>
    <scope>NUCLEOTIDE SEQUENCE</scope>
</reference>
<dbReference type="PATRIC" id="fig|545.12.peg.3342"/>
<dbReference type="Pfam" id="PF07748">
    <property type="entry name" value="Glyco_hydro_38C"/>
    <property type="match status" value="1"/>
</dbReference>
<dbReference type="InterPro" id="IPR015341">
    <property type="entry name" value="Glyco_hydro_38_cen"/>
</dbReference>
<evidence type="ECO:0000313" key="6">
    <source>
        <dbReference type="EMBL" id="CDZ85137.1"/>
    </source>
</evidence>
<dbReference type="InterPro" id="IPR011013">
    <property type="entry name" value="Gal_mutarotase_sf_dom"/>
</dbReference>
<feature type="domain" description="Glycoside hydrolase family 38 central" evidence="5">
    <location>
        <begin position="277"/>
        <end position="355"/>
    </location>
</feature>
<keyword evidence="2" id="KW-0479">Metal-binding</keyword>
<dbReference type="EMBL" id="LK931336">
    <property type="protein sequence ID" value="CDZ85137.1"/>
    <property type="molecule type" value="Genomic_DNA"/>
</dbReference>
<dbReference type="InterPro" id="IPR027291">
    <property type="entry name" value="Glyco_hydro_38_N_sf"/>
</dbReference>
<evidence type="ECO:0000259" key="5">
    <source>
        <dbReference type="SMART" id="SM00872"/>
    </source>
</evidence>
<dbReference type="Gene3D" id="3.20.110.10">
    <property type="entry name" value="Glycoside hydrolase 38, N terminal domain"/>
    <property type="match status" value="1"/>
</dbReference>
<dbReference type="CDD" id="cd10815">
    <property type="entry name" value="GH38N_AMII_EcMngB_like"/>
    <property type="match status" value="1"/>
</dbReference>
<dbReference type="PANTHER" id="PTHR46017">
    <property type="entry name" value="ALPHA-MANNOSIDASE 2C1"/>
    <property type="match status" value="1"/>
</dbReference>
<dbReference type="Pfam" id="PF09261">
    <property type="entry name" value="Alpha-mann_mid"/>
    <property type="match status" value="1"/>
</dbReference>
<dbReference type="SUPFAM" id="SSF88713">
    <property type="entry name" value="Glycoside hydrolase/deacetylase"/>
    <property type="match status" value="1"/>
</dbReference>
<dbReference type="InterPro" id="IPR011682">
    <property type="entry name" value="Glyco_hydro_38_C"/>
</dbReference>
<sequence length="872" mass="98479">MSNIHVIAHTHWDQEWYFTLQDSNILASWNFADVIRTLEQNPAYTCYHFDGQTAVVEDFLAVNPQYCERLKQLVADRRLFIGPWYTQTDTYNVHGESIIRNLKYGILSARKLGHAMMVGYLPDTFGHNSQLPTLLRGCNLDNIVFWRGINHDTQVEKSQFIWQAPSGAQVIACAMPFGYGAAKNIRADDAHLHDKIFPIVNHIRQRSGLNDLLLPCGGDQVNIDPHLPEILRIASACSPEGDRFQISSLEAYIDRLRQQASGYDRWQGELKSPRYTRIHKTIGSVRYDIKKKNYDVEQFLLGKLEPTIALARYQGIEVNVQWVDQIWKNLLRNHAHDSIGGCNSDATNRDILHRLEQTEQLSHSLWNLVVKELATASCEEGDLFVINPSATAWSGIIKATLYSRTAGIELSHHARPLPFSVLERTQVSGGRTVQVTVQGEKEVELPPYYRWQVAIDAPALPPLGYTHIQVQESSRIAPAMRNCAESAIENNDYRLVLHAGSLSLHDKRNGRVISDLLTFEDCADAGDSYDFSPLEGDVPQRCHTFTLIACEKGPHIERMTLSATLMLPPSLAARAAQDVQPYPVRLVCELRQHDAQLFIDVSLENTVCDHRLRLLINSDIRTTESIASQPFAVIRRPVTDAPADWRQHYREKPVDIETSEGIIAIEENNRSLIINSLGMKEFQICQNETAQIALTLFKSTGVLGRDDLDWRPGRASGINNTVVNTPDAQLLKPLHFSLTLALADRAAPVTLRHLETRVTRQPFTWQNQTLNTLDNRLERFTLNFASRSLPETFSLLTLPEPLMLSAIPHAHTVDGTIIRIFNAGEHPVPLPPSLRNIPQINYLEEPVADCTTILPCSTCDFLFTHQERNEKV</sequence>
<dbReference type="Pfam" id="PF01074">
    <property type="entry name" value="Glyco_hydro_38N"/>
    <property type="match status" value="1"/>
</dbReference>
<evidence type="ECO:0000256" key="4">
    <source>
        <dbReference type="ARBA" id="ARBA00023295"/>
    </source>
</evidence>
<dbReference type="InterPro" id="IPR011330">
    <property type="entry name" value="Glyco_hydro/deAcase_b/a-brl"/>
</dbReference>
<dbReference type="SMART" id="SM00872">
    <property type="entry name" value="Alpha-mann_mid"/>
    <property type="match status" value="1"/>
</dbReference>
<dbReference type="InterPro" id="IPR000602">
    <property type="entry name" value="Glyco_hydro_38_N"/>
</dbReference>
<dbReference type="PANTHER" id="PTHR46017:SF2">
    <property type="entry name" value="MANNOSYLGLYCERATE HYDROLASE"/>
    <property type="match status" value="1"/>
</dbReference>
<accession>A0A078LIL0</accession>
<dbReference type="GO" id="GO:0030246">
    <property type="term" value="F:carbohydrate binding"/>
    <property type="evidence" value="ECO:0007669"/>
    <property type="project" value="InterPro"/>
</dbReference>
<dbReference type="GO" id="GO:0004559">
    <property type="term" value="F:alpha-mannosidase activity"/>
    <property type="evidence" value="ECO:0007669"/>
    <property type="project" value="InterPro"/>
</dbReference>
<dbReference type="SUPFAM" id="SSF74650">
    <property type="entry name" value="Galactose mutarotase-like"/>
    <property type="match status" value="1"/>
</dbReference>
<dbReference type="InterPro" id="IPR037094">
    <property type="entry name" value="Glyco_hydro_38_cen_sf"/>
</dbReference>
<dbReference type="InterPro" id="IPR028995">
    <property type="entry name" value="Glyco_hydro_57/38_cen_sf"/>
</dbReference>
<comment type="similarity">
    <text evidence="1">Belongs to the glycosyl hydrolase 38 family.</text>
</comment>
<dbReference type="GO" id="GO:0009313">
    <property type="term" value="P:oligosaccharide catabolic process"/>
    <property type="evidence" value="ECO:0007669"/>
    <property type="project" value="TreeGrafter"/>
</dbReference>
<organism evidence="6">
    <name type="scientific">Citrobacter koseri</name>
    <name type="common">Citrobacter diversus</name>
    <dbReference type="NCBI Taxonomy" id="545"/>
    <lineage>
        <taxon>Bacteria</taxon>
        <taxon>Pseudomonadati</taxon>
        <taxon>Pseudomonadota</taxon>
        <taxon>Gammaproteobacteria</taxon>
        <taxon>Enterobacterales</taxon>
        <taxon>Enterobacteriaceae</taxon>
        <taxon>Citrobacter</taxon>
    </lineage>
</organism>
<gene>
    <name evidence="6" type="ORF">BN1086_03333</name>
</gene>
<dbReference type="SUPFAM" id="SSF88688">
    <property type="entry name" value="Families 57/38 glycoside transferase middle domain"/>
    <property type="match status" value="1"/>
</dbReference>
<keyword evidence="4" id="KW-0326">Glycosidase</keyword>
<evidence type="ECO:0000256" key="1">
    <source>
        <dbReference type="ARBA" id="ARBA00009792"/>
    </source>
</evidence>
<keyword evidence="3" id="KW-0378">Hydrolase</keyword>
<evidence type="ECO:0000256" key="2">
    <source>
        <dbReference type="ARBA" id="ARBA00022723"/>
    </source>
</evidence>